<dbReference type="AlphaFoldDB" id="A0A9P6D2M3"/>
<sequence>MLNSHGIEPRDLVDRHGLEELLDRTGQRWNWHTSSIGAPGPSNATSYCIRHERRPSIASPFLDLVNSVRRVSITVVEKGGKGEQRDFEIRARIHCAGHELDPLRWMDSKLKLHLSVSSIEGESRAPGRSHAHAPLAVWTLDSARIAIADANVNTGGVLLNPESLNPEYWVLGGGWWRRGEKEERRGEEERSLLAFRGDSCTP</sequence>
<organism evidence="1 2">
    <name type="scientific">Pleurotus eryngii</name>
    <name type="common">Boletus of the steppes</name>
    <dbReference type="NCBI Taxonomy" id="5323"/>
    <lineage>
        <taxon>Eukaryota</taxon>
        <taxon>Fungi</taxon>
        <taxon>Dikarya</taxon>
        <taxon>Basidiomycota</taxon>
        <taxon>Agaricomycotina</taxon>
        <taxon>Agaricomycetes</taxon>
        <taxon>Agaricomycetidae</taxon>
        <taxon>Agaricales</taxon>
        <taxon>Pleurotineae</taxon>
        <taxon>Pleurotaceae</taxon>
        <taxon>Pleurotus</taxon>
    </lineage>
</organism>
<gene>
    <name evidence="1" type="ORF">BDN71DRAFT_1434882</name>
</gene>
<keyword evidence="2" id="KW-1185">Reference proteome</keyword>
<proteinExistence type="predicted"/>
<reference evidence="1" key="1">
    <citation type="submission" date="2020-11" db="EMBL/GenBank/DDBJ databases">
        <authorList>
            <consortium name="DOE Joint Genome Institute"/>
            <person name="Ahrendt S."/>
            <person name="Riley R."/>
            <person name="Andreopoulos W."/>
            <person name="Labutti K."/>
            <person name="Pangilinan J."/>
            <person name="Ruiz-Duenas F.J."/>
            <person name="Barrasa J.M."/>
            <person name="Sanchez-Garcia M."/>
            <person name="Camarero S."/>
            <person name="Miyauchi S."/>
            <person name="Serrano A."/>
            <person name="Linde D."/>
            <person name="Babiker R."/>
            <person name="Drula E."/>
            <person name="Ayuso-Fernandez I."/>
            <person name="Pacheco R."/>
            <person name="Padilla G."/>
            <person name="Ferreira P."/>
            <person name="Barriuso J."/>
            <person name="Kellner H."/>
            <person name="Castanera R."/>
            <person name="Alfaro M."/>
            <person name="Ramirez L."/>
            <person name="Pisabarro A.G."/>
            <person name="Kuo A."/>
            <person name="Tritt A."/>
            <person name="Lipzen A."/>
            <person name="He G."/>
            <person name="Yan M."/>
            <person name="Ng V."/>
            <person name="Cullen D."/>
            <person name="Martin F."/>
            <person name="Rosso M.-N."/>
            <person name="Henrissat B."/>
            <person name="Hibbett D."/>
            <person name="Martinez A.T."/>
            <person name="Grigoriev I.V."/>
        </authorList>
    </citation>
    <scope>NUCLEOTIDE SEQUENCE</scope>
    <source>
        <strain evidence="1">ATCC 90797</strain>
    </source>
</reference>
<evidence type="ECO:0000313" key="1">
    <source>
        <dbReference type="EMBL" id="KAF9490161.1"/>
    </source>
</evidence>
<accession>A0A9P6D2M3</accession>
<dbReference type="EMBL" id="MU154648">
    <property type="protein sequence ID" value="KAF9490161.1"/>
    <property type="molecule type" value="Genomic_DNA"/>
</dbReference>
<comment type="caution">
    <text evidence="1">The sequence shown here is derived from an EMBL/GenBank/DDBJ whole genome shotgun (WGS) entry which is preliminary data.</text>
</comment>
<dbReference type="Proteomes" id="UP000807025">
    <property type="component" value="Unassembled WGS sequence"/>
</dbReference>
<evidence type="ECO:0000313" key="2">
    <source>
        <dbReference type="Proteomes" id="UP000807025"/>
    </source>
</evidence>
<protein>
    <submittedName>
        <fullName evidence="1">Uncharacterized protein</fullName>
    </submittedName>
</protein>
<name>A0A9P6D2M3_PLEER</name>